<comment type="caution">
    <text evidence="2">The sequence shown here is derived from an EMBL/GenBank/DDBJ whole genome shotgun (WGS) entry which is preliminary data.</text>
</comment>
<reference evidence="2 3" key="1">
    <citation type="submission" date="2020-01" db="EMBL/GenBank/DDBJ databases">
        <title>Identification and distribution of gene clusters putatively required for synthesis of sphingolipid metabolism inhibitors in phylogenetically diverse species of the filamentous fungus Fusarium.</title>
        <authorList>
            <person name="Kim H.-S."/>
            <person name="Busman M."/>
            <person name="Brown D.W."/>
            <person name="Divon H."/>
            <person name="Uhlig S."/>
            <person name="Proctor R.H."/>
        </authorList>
    </citation>
    <scope>NUCLEOTIDE SEQUENCE [LARGE SCALE GENOMIC DNA]</scope>
    <source>
        <strain evidence="2 3">NRRL 20459</strain>
    </source>
</reference>
<evidence type="ECO:0000256" key="1">
    <source>
        <dbReference type="SAM" id="SignalP"/>
    </source>
</evidence>
<dbReference type="Proteomes" id="UP000554235">
    <property type="component" value="Unassembled WGS sequence"/>
</dbReference>
<keyword evidence="3" id="KW-1185">Reference proteome</keyword>
<evidence type="ECO:0000313" key="2">
    <source>
        <dbReference type="EMBL" id="KAF4471369.1"/>
    </source>
</evidence>
<protein>
    <submittedName>
        <fullName evidence="2">Uncharacterized protein</fullName>
    </submittedName>
</protein>
<sequence length="68" mass="7371">MKFFNIALLAMASFAVAAPAPEADADIVNLSDLTELIKTGEAKVVLENLAAEDCQYRCCNNWGLCRCC</sequence>
<accession>A0A8H4LPR0</accession>
<feature type="signal peptide" evidence="1">
    <location>
        <begin position="1"/>
        <end position="25"/>
    </location>
</feature>
<dbReference type="AlphaFoldDB" id="A0A8H4LPR0"/>
<dbReference type="OrthoDB" id="5096321at2759"/>
<organism evidence="2 3">
    <name type="scientific">Fusarium albosuccineum</name>
    <dbReference type="NCBI Taxonomy" id="1237068"/>
    <lineage>
        <taxon>Eukaryota</taxon>
        <taxon>Fungi</taxon>
        <taxon>Dikarya</taxon>
        <taxon>Ascomycota</taxon>
        <taxon>Pezizomycotina</taxon>
        <taxon>Sordariomycetes</taxon>
        <taxon>Hypocreomycetidae</taxon>
        <taxon>Hypocreales</taxon>
        <taxon>Nectriaceae</taxon>
        <taxon>Fusarium</taxon>
        <taxon>Fusarium decemcellulare species complex</taxon>
    </lineage>
</organism>
<proteinExistence type="predicted"/>
<dbReference type="EMBL" id="JAADYS010000216">
    <property type="protein sequence ID" value="KAF4471369.1"/>
    <property type="molecule type" value="Genomic_DNA"/>
</dbReference>
<feature type="chain" id="PRO_5034349358" evidence="1">
    <location>
        <begin position="26"/>
        <end position="68"/>
    </location>
</feature>
<name>A0A8H4LPR0_9HYPO</name>
<evidence type="ECO:0000313" key="3">
    <source>
        <dbReference type="Proteomes" id="UP000554235"/>
    </source>
</evidence>
<gene>
    <name evidence="2" type="ORF">FALBO_1709</name>
</gene>
<keyword evidence="1" id="KW-0732">Signal</keyword>